<reference evidence="1" key="1">
    <citation type="submission" date="2022-11" db="EMBL/GenBank/DDBJ databases">
        <title>Centuries of genome instability and evolution in soft-shell clam transmissible cancer (bioRxiv).</title>
        <authorList>
            <person name="Hart S.F.M."/>
            <person name="Yonemitsu M.A."/>
            <person name="Giersch R.M."/>
            <person name="Beal B.F."/>
            <person name="Arriagada G."/>
            <person name="Davis B.W."/>
            <person name="Ostrander E.A."/>
            <person name="Goff S.P."/>
            <person name="Metzger M.J."/>
        </authorList>
    </citation>
    <scope>NUCLEOTIDE SEQUENCE</scope>
    <source>
        <strain evidence="1">MELC-2E11</strain>
        <tissue evidence="1">Siphon/mantle</tissue>
    </source>
</reference>
<dbReference type="EMBL" id="CP111017">
    <property type="protein sequence ID" value="WAR08464.1"/>
    <property type="molecule type" value="Genomic_DNA"/>
</dbReference>
<organism evidence="1 2">
    <name type="scientific">Mya arenaria</name>
    <name type="common">Soft-shell clam</name>
    <dbReference type="NCBI Taxonomy" id="6604"/>
    <lineage>
        <taxon>Eukaryota</taxon>
        <taxon>Metazoa</taxon>
        <taxon>Spiralia</taxon>
        <taxon>Lophotrochozoa</taxon>
        <taxon>Mollusca</taxon>
        <taxon>Bivalvia</taxon>
        <taxon>Autobranchia</taxon>
        <taxon>Heteroconchia</taxon>
        <taxon>Euheterodonta</taxon>
        <taxon>Imparidentia</taxon>
        <taxon>Neoheterodontei</taxon>
        <taxon>Myida</taxon>
        <taxon>Myoidea</taxon>
        <taxon>Myidae</taxon>
        <taxon>Mya</taxon>
    </lineage>
</organism>
<name>A0ABY7EJ83_MYAAR</name>
<proteinExistence type="predicted"/>
<keyword evidence="2" id="KW-1185">Reference proteome</keyword>
<gene>
    <name evidence="1" type="ORF">MAR_018422</name>
</gene>
<evidence type="ECO:0000313" key="2">
    <source>
        <dbReference type="Proteomes" id="UP001164746"/>
    </source>
</evidence>
<protein>
    <submittedName>
        <fullName evidence="1">Uncharacterized protein</fullName>
    </submittedName>
</protein>
<evidence type="ECO:0000313" key="1">
    <source>
        <dbReference type="EMBL" id="WAR08464.1"/>
    </source>
</evidence>
<accession>A0ABY7EJ83</accession>
<sequence length="191" mass="21943">MLITHISYPYLESVNDFIDPELAKVQNSNFDHAVHMVRRLDYFRMCFLELAVPVADEKTVGPQIELILSKSKVSLRELQSLTGSLDFCTKTMPSARAFARRMYSAMSLATRPRHYVRVTKGIQKYIEVWSLPDCWPPSLPHLVQFVAHLSKFKKCAFSTINAYLSGISFFLKPNNLQDFTRAFIIQKMLCG</sequence>
<dbReference type="Proteomes" id="UP001164746">
    <property type="component" value="Chromosome 6"/>
</dbReference>